<proteinExistence type="predicted"/>
<name>A0A9X2RZI7_STRMQ</name>
<evidence type="ECO:0000256" key="1">
    <source>
        <dbReference type="SAM" id="MobiDB-lite"/>
    </source>
</evidence>
<sequence length="62" mass="6944">MSKALIDEKAVTATQNAFELGREPRSPPRPLHPTTADELMIPVAQIEFVRFDLKHAETEPTT</sequence>
<dbReference type="RefSeq" id="WP_257636506.1">
    <property type="nucleotide sequence ID" value="NZ_JANIIC010000140.1"/>
</dbReference>
<reference evidence="2" key="1">
    <citation type="submission" date="2022-06" db="EMBL/GenBank/DDBJ databases">
        <title>WGS of actinobacteria.</title>
        <authorList>
            <person name="Thawai C."/>
        </authorList>
    </citation>
    <scope>NUCLEOTIDE SEQUENCE</scope>
    <source>
        <strain evidence="2">DSM 42010</strain>
    </source>
</reference>
<keyword evidence="3" id="KW-1185">Reference proteome</keyword>
<dbReference type="AlphaFoldDB" id="A0A9X2RZI7"/>
<feature type="region of interest" description="Disordered" evidence="1">
    <location>
        <begin position="14"/>
        <end position="35"/>
    </location>
</feature>
<evidence type="ECO:0000313" key="3">
    <source>
        <dbReference type="Proteomes" id="UP001142400"/>
    </source>
</evidence>
<accession>A0A9X2RZI7</accession>
<evidence type="ECO:0000313" key="2">
    <source>
        <dbReference type="EMBL" id="MCQ8836472.1"/>
    </source>
</evidence>
<dbReference type="Proteomes" id="UP001142400">
    <property type="component" value="Unassembled WGS sequence"/>
</dbReference>
<comment type="caution">
    <text evidence="2">The sequence shown here is derived from an EMBL/GenBank/DDBJ whole genome shotgun (WGS) entry which is preliminary data.</text>
</comment>
<organism evidence="2 3">
    <name type="scientific">Streptomyces malaysiensis subsp. samsunensis</name>
    <dbReference type="NCBI Taxonomy" id="459658"/>
    <lineage>
        <taxon>Bacteria</taxon>
        <taxon>Bacillati</taxon>
        <taxon>Actinomycetota</taxon>
        <taxon>Actinomycetes</taxon>
        <taxon>Kitasatosporales</taxon>
        <taxon>Streptomycetaceae</taxon>
        <taxon>Streptomyces</taxon>
        <taxon>Streptomyces violaceusniger group</taxon>
    </lineage>
</organism>
<gene>
    <name evidence="2" type="ORF">NQU54_47670</name>
</gene>
<protein>
    <submittedName>
        <fullName evidence="2">Uncharacterized protein</fullName>
    </submittedName>
</protein>
<dbReference type="EMBL" id="JANIIC010000140">
    <property type="protein sequence ID" value="MCQ8836472.1"/>
    <property type="molecule type" value="Genomic_DNA"/>
</dbReference>